<gene>
    <name evidence="6" type="ORF">Sps_00485</name>
</gene>
<evidence type="ECO:0000313" key="7">
    <source>
        <dbReference type="Proteomes" id="UP000189545"/>
    </source>
</evidence>
<dbReference type="PANTHER" id="PTHR47892:SF1">
    <property type="entry name" value="UNIVERSAL STRESS PROTEIN E"/>
    <property type="match status" value="1"/>
</dbReference>
<dbReference type="Proteomes" id="UP000189545">
    <property type="component" value="Chromosome"/>
</dbReference>
<name>A0A1S6HJK2_9GAMM</name>
<dbReference type="GO" id="GO:0005737">
    <property type="term" value="C:cytoplasm"/>
    <property type="evidence" value="ECO:0007669"/>
    <property type="project" value="UniProtKB-SubCell"/>
</dbReference>
<dbReference type="AlphaFoldDB" id="A0A1S6HJK2"/>
<dbReference type="PRINTS" id="PR01438">
    <property type="entry name" value="UNVRSLSTRESS"/>
</dbReference>
<dbReference type="EMBL" id="CP014782">
    <property type="protein sequence ID" value="AQS35689.1"/>
    <property type="molecule type" value="Genomic_DNA"/>
</dbReference>
<organism evidence="6 7">
    <name type="scientific">Shewanella psychrophila</name>
    <dbReference type="NCBI Taxonomy" id="225848"/>
    <lineage>
        <taxon>Bacteria</taxon>
        <taxon>Pseudomonadati</taxon>
        <taxon>Pseudomonadota</taxon>
        <taxon>Gammaproteobacteria</taxon>
        <taxon>Alteromonadales</taxon>
        <taxon>Shewanellaceae</taxon>
        <taxon>Shewanella</taxon>
    </lineage>
</organism>
<dbReference type="Pfam" id="PF00582">
    <property type="entry name" value="Usp"/>
    <property type="match status" value="1"/>
</dbReference>
<comment type="similarity">
    <text evidence="2">Belongs to the universal stress protein A family.</text>
</comment>
<evidence type="ECO:0000256" key="4">
    <source>
        <dbReference type="ARBA" id="ARBA00037131"/>
    </source>
</evidence>
<dbReference type="PANTHER" id="PTHR47892">
    <property type="entry name" value="UNIVERSAL STRESS PROTEIN E"/>
    <property type="match status" value="1"/>
</dbReference>
<protein>
    <submittedName>
        <fullName evidence="6">Universal stress protein UspA-like protein</fullName>
    </submittedName>
</protein>
<evidence type="ECO:0000256" key="3">
    <source>
        <dbReference type="ARBA" id="ARBA00022490"/>
    </source>
</evidence>
<evidence type="ECO:0000256" key="2">
    <source>
        <dbReference type="ARBA" id="ARBA00008791"/>
    </source>
</evidence>
<dbReference type="SUPFAM" id="SSF52402">
    <property type="entry name" value="Adenine nucleotide alpha hydrolases-like"/>
    <property type="match status" value="2"/>
</dbReference>
<reference evidence="6 7" key="1">
    <citation type="submission" date="2016-03" db="EMBL/GenBank/DDBJ databases">
        <title>Complete genome sequence of Shewanella psychrophila WP2, a deep sea bacterium isolated from west Pacific sediment.</title>
        <authorList>
            <person name="Xu G."/>
            <person name="Jian H."/>
        </authorList>
    </citation>
    <scope>NUCLEOTIDE SEQUENCE [LARGE SCALE GENOMIC DNA]</scope>
    <source>
        <strain evidence="6 7">WP2</strain>
    </source>
</reference>
<dbReference type="STRING" id="225848.Sps_00485"/>
<dbReference type="InterPro" id="IPR006015">
    <property type="entry name" value="Universal_stress_UspA"/>
</dbReference>
<dbReference type="RefSeq" id="WP_077751011.1">
    <property type="nucleotide sequence ID" value="NZ_CP014782.1"/>
</dbReference>
<evidence type="ECO:0000259" key="5">
    <source>
        <dbReference type="Pfam" id="PF00582"/>
    </source>
</evidence>
<feature type="domain" description="UspA" evidence="5">
    <location>
        <begin position="170"/>
        <end position="277"/>
    </location>
</feature>
<comment type="subcellular location">
    <subcellularLocation>
        <location evidence="1">Cytoplasm</location>
    </subcellularLocation>
</comment>
<keyword evidence="7" id="KW-1185">Reference proteome</keyword>
<comment type="function">
    <text evidence="4">Required for resistance to DNA-damaging agents.</text>
</comment>
<proteinExistence type="inferred from homology"/>
<keyword evidence="3" id="KW-0963">Cytoplasm</keyword>
<dbReference type="Gene3D" id="3.40.50.12370">
    <property type="match status" value="1"/>
</dbReference>
<accession>A0A1S6HJK2</accession>
<dbReference type="InterPro" id="IPR006016">
    <property type="entry name" value="UspA"/>
</dbReference>
<dbReference type="OrthoDB" id="239260at2"/>
<evidence type="ECO:0000313" key="6">
    <source>
        <dbReference type="EMBL" id="AQS35689.1"/>
    </source>
</evidence>
<evidence type="ECO:0000256" key="1">
    <source>
        <dbReference type="ARBA" id="ARBA00004496"/>
    </source>
</evidence>
<dbReference type="KEGG" id="spsw:Sps_00485"/>
<sequence>MKKHVLVITNIKSDDLLPLEKARDIIHPFDASVEVIKFLHSTDQLDTSIEQLKDSLNSTVDKVFDDASEITSQVIYSDNIADWVVNRCQQTSVDLVIKTGHRSESLFHTPCDWQLIRHLPCPILIASHVKWKSKANILLTVDLSENKIMHQELNSLTLNWGKVWSQVTHTELHAMYSIPVANSLLELGIVDKYTVKQDNAAAVQQKMNSLLNQFELDSVTSHIIAGPPVRTIPHVANELHSDLVVMGTIGREGVSGFLLGNTAEKVLHHLRTDCLIIGPPQVST</sequence>